<dbReference type="RefSeq" id="WP_141519448.1">
    <property type="nucleotide sequence ID" value="NZ_VICE01000134.1"/>
</dbReference>
<feature type="compositionally biased region" description="Basic and acidic residues" evidence="1">
    <location>
        <begin position="88"/>
        <end position="110"/>
    </location>
</feature>
<feature type="compositionally biased region" description="Low complexity" evidence="1">
    <location>
        <begin position="136"/>
        <end position="146"/>
    </location>
</feature>
<dbReference type="AlphaFoldDB" id="A0A507ZWN3"/>
<comment type="caution">
    <text evidence="2">The sequence shown here is derived from an EMBL/GenBank/DDBJ whole genome shotgun (WGS) entry which is preliminary data.</text>
</comment>
<organism evidence="2 3">
    <name type="scientific">Marilutibacter aestuarii</name>
    <dbReference type="NCBI Taxonomy" id="1706195"/>
    <lineage>
        <taxon>Bacteria</taxon>
        <taxon>Pseudomonadati</taxon>
        <taxon>Pseudomonadota</taxon>
        <taxon>Gammaproteobacteria</taxon>
        <taxon>Lysobacterales</taxon>
        <taxon>Lysobacteraceae</taxon>
        <taxon>Marilutibacter</taxon>
    </lineage>
</organism>
<reference evidence="2 3" key="1">
    <citation type="submission" date="2019-06" db="EMBL/GenBank/DDBJ databases">
        <title>Lysobacter alkalisoli sp. nov. isolated from saline soil.</title>
        <authorList>
            <person name="Sun J.-Q."/>
            <person name="Xu L."/>
        </authorList>
    </citation>
    <scope>NUCLEOTIDE SEQUENCE [LARGE SCALE GENOMIC DNA]</scope>
    <source>
        <strain evidence="2 3">JCM 31130</strain>
    </source>
</reference>
<protein>
    <recommendedName>
        <fullName evidence="4">Lipoprotein</fullName>
    </recommendedName>
</protein>
<evidence type="ECO:0000313" key="2">
    <source>
        <dbReference type="EMBL" id="TQD40893.1"/>
    </source>
</evidence>
<dbReference type="PROSITE" id="PS51257">
    <property type="entry name" value="PROKAR_LIPOPROTEIN"/>
    <property type="match status" value="1"/>
</dbReference>
<proteinExistence type="predicted"/>
<evidence type="ECO:0000313" key="3">
    <source>
        <dbReference type="Proteomes" id="UP000318212"/>
    </source>
</evidence>
<gene>
    <name evidence="2" type="ORF">FKV25_14195</name>
</gene>
<evidence type="ECO:0008006" key="4">
    <source>
        <dbReference type="Google" id="ProtNLM"/>
    </source>
</evidence>
<feature type="non-terminal residue" evidence="2">
    <location>
        <position position="146"/>
    </location>
</feature>
<accession>A0A507ZWN3</accession>
<dbReference type="Proteomes" id="UP000318212">
    <property type="component" value="Unassembled WGS sequence"/>
</dbReference>
<feature type="region of interest" description="Disordered" evidence="1">
    <location>
        <begin position="82"/>
        <end position="146"/>
    </location>
</feature>
<feature type="compositionally biased region" description="Basic and acidic residues" evidence="1">
    <location>
        <begin position="118"/>
        <end position="132"/>
    </location>
</feature>
<sequence length="146" mass="16654">MIRKLLLPALTVALLGGCVSGYGYRPAGSGGYYYGQPSVEYRYYGGYGYPYGGSRYGYYNYNRPGWGYPYYGYPGYYPRPPIVVRPPHRPDHPHKPDHPGRPDRPDHPDVGDGGNRPPWRDLDNINRREVRPPRMVPQQPVSRPSV</sequence>
<name>A0A507ZWN3_9GAMM</name>
<evidence type="ECO:0000256" key="1">
    <source>
        <dbReference type="SAM" id="MobiDB-lite"/>
    </source>
</evidence>
<dbReference type="EMBL" id="VICE01000134">
    <property type="protein sequence ID" value="TQD40893.1"/>
    <property type="molecule type" value="Genomic_DNA"/>
</dbReference>
<keyword evidence="3" id="KW-1185">Reference proteome</keyword>